<evidence type="ECO:0000256" key="6">
    <source>
        <dbReference type="ARBA" id="ARBA00022838"/>
    </source>
</evidence>
<dbReference type="GO" id="GO:0005634">
    <property type="term" value="C:nucleus"/>
    <property type="evidence" value="ECO:0007669"/>
    <property type="project" value="InterPro"/>
</dbReference>
<proteinExistence type="inferred from homology"/>
<dbReference type="GO" id="GO:0051382">
    <property type="term" value="P:kinetochore assembly"/>
    <property type="evidence" value="ECO:0007669"/>
    <property type="project" value="TreeGrafter"/>
</dbReference>
<dbReference type="Pfam" id="PF05859">
    <property type="entry name" value="Mis12"/>
    <property type="match status" value="1"/>
</dbReference>
<evidence type="ECO:0000313" key="11">
    <source>
        <dbReference type="Proteomes" id="UP000262825"/>
    </source>
</evidence>
<dbReference type="EMBL" id="UFAJ01000062">
    <property type="protein sequence ID" value="SSD58899.1"/>
    <property type="molecule type" value="Genomic_DNA"/>
</dbReference>
<dbReference type="VEuPathDB" id="FungiDB:SCODWIG_00660"/>
<keyword evidence="5" id="KW-0498">Mitosis</keyword>
<evidence type="ECO:0000256" key="8">
    <source>
        <dbReference type="ARBA" id="ARBA00023306"/>
    </source>
</evidence>
<keyword evidence="6" id="KW-0995">Kinetochore</keyword>
<dbReference type="GO" id="GO:0051301">
    <property type="term" value="P:cell division"/>
    <property type="evidence" value="ECO:0007669"/>
    <property type="project" value="UniProtKB-KW"/>
</dbReference>
<evidence type="ECO:0000256" key="1">
    <source>
        <dbReference type="ARBA" id="ARBA00004629"/>
    </source>
</evidence>
<comment type="subcellular location">
    <subcellularLocation>
        <location evidence="1">Chromosome</location>
        <location evidence="1">Centromere</location>
        <location evidence="1">Kinetochore</location>
    </subcellularLocation>
</comment>
<keyword evidence="3" id="KW-0158">Chromosome</keyword>
<evidence type="ECO:0000256" key="3">
    <source>
        <dbReference type="ARBA" id="ARBA00022454"/>
    </source>
</evidence>
<evidence type="ECO:0000313" key="10">
    <source>
        <dbReference type="EMBL" id="SSD58899.1"/>
    </source>
</evidence>
<protein>
    <submittedName>
        <fullName evidence="10">Related to Kinetochore-associated protein MTW1</fullName>
    </submittedName>
</protein>
<dbReference type="InterPro" id="IPR008685">
    <property type="entry name" value="Centromere_Mis12"/>
</dbReference>
<comment type="similarity">
    <text evidence="2">Belongs to the mis12 family.</text>
</comment>
<dbReference type="AlphaFoldDB" id="A0A376B2T0"/>
<evidence type="ECO:0000256" key="7">
    <source>
        <dbReference type="ARBA" id="ARBA00023054"/>
    </source>
</evidence>
<dbReference type="GO" id="GO:0000070">
    <property type="term" value="P:mitotic sister chromatid segregation"/>
    <property type="evidence" value="ECO:0007669"/>
    <property type="project" value="TreeGrafter"/>
</dbReference>
<dbReference type="GO" id="GO:0000444">
    <property type="term" value="C:MIS12/MIND type complex"/>
    <property type="evidence" value="ECO:0007669"/>
    <property type="project" value="TreeGrafter"/>
</dbReference>
<evidence type="ECO:0000256" key="9">
    <source>
        <dbReference type="ARBA" id="ARBA00023328"/>
    </source>
</evidence>
<keyword evidence="11" id="KW-1185">Reference proteome</keyword>
<organism evidence="10 11">
    <name type="scientific">Saccharomycodes ludwigii</name>
    <dbReference type="NCBI Taxonomy" id="36035"/>
    <lineage>
        <taxon>Eukaryota</taxon>
        <taxon>Fungi</taxon>
        <taxon>Dikarya</taxon>
        <taxon>Ascomycota</taxon>
        <taxon>Saccharomycotina</taxon>
        <taxon>Saccharomycetes</taxon>
        <taxon>Saccharomycodales</taxon>
        <taxon>Saccharomycodaceae</taxon>
        <taxon>Saccharomycodes</taxon>
    </lineage>
</organism>
<name>A0A376B2T0_9ASCO</name>
<reference evidence="11" key="1">
    <citation type="submission" date="2018-06" db="EMBL/GenBank/DDBJ databases">
        <authorList>
            <person name="Guldener U."/>
        </authorList>
    </citation>
    <scope>NUCLEOTIDE SEQUENCE [LARGE SCALE GENOMIC DNA]</scope>
    <source>
        <strain evidence="11">UTAD17</strain>
    </source>
</reference>
<keyword evidence="9" id="KW-0137">Centromere</keyword>
<keyword evidence="8" id="KW-0131">Cell cycle</keyword>
<sequence length="258" mass="30371">MSAHTMESTSILTEHFDYPPISIIDDIINAVNLLMYKCTQAMENYLLKTIQDEDKAQATEASIEKKMFLEQEIKIGTAKLESLLEHAIDKNFDKLELYLLRNILNIPDLDERFFRLKHQLNLEKIDDYQLKNSEEKVNLLLTEINIQIRYNKQLSLRLQSFKELEEKTIKFKECLNQFFQLYDHDDNELLLQQIQPIDTTIKFLNSQILQITKELDKTSDIKKLYEQYKLSTQANSSGATGCLTSSRIQYMSWLDRNN</sequence>
<dbReference type="PANTHER" id="PTHR14527:SF2">
    <property type="entry name" value="PROTEIN MIS12 HOMOLOG"/>
    <property type="match status" value="1"/>
</dbReference>
<gene>
    <name evidence="10" type="ORF">SCODWIG_00660</name>
</gene>
<dbReference type="Proteomes" id="UP000262825">
    <property type="component" value="Unassembled WGS sequence"/>
</dbReference>
<evidence type="ECO:0000256" key="2">
    <source>
        <dbReference type="ARBA" id="ARBA00008643"/>
    </source>
</evidence>
<evidence type="ECO:0000256" key="5">
    <source>
        <dbReference type="ARBA" id="ARBA00022776"/>
    </source>
</evidence>
<accession>A0A376B2T0</accession>
<keyword evidence="4" id="KW-0132">Cell division</keyword>
<dbReference type="PANTHER" id="PTHR14527">
    <property type="entry name" value="PROTEIN MIS12 HOMOLOG"/>
    <property type="match status" value="1"/>
</dbReference>
<keyword evidence="7" id="KW-0175">Coiled coil</keyword>
<evidence type="ECO:0000256" key="4">
    <source>
        <dbReference type="ARBA" id="ARBA00022618"/>
    </source>
</evidence>